<dbReference type="FunFam" id="3.30.160.60:FF:000706">
    <property type="entry name" value="Zinc finger protein"/>
    <property type="match status" value="1"/>
</dbReference>
<reference evidence="9" key="1">
    <citation type="submission" date="2024-04" db="EMBL/GenBank/DDBJ databases">
        <title>Salinicola lusitanus LLJ914,a marine bacterium isolated from the Okinawa Trough.</title>
        <authorList>
            <person name="Li J."/>
        </authorList>
    </citation>
    <scope>NUCLEOTIDE SEQUENCE [LARGE SCALE GENOMIC DNA]</scope>
</reference>
<dbReference type="PROSITE" id="PS00028">
    <property type="entry name" value="ZINC_FINGER_C2H2_1"/>
    <property type="match status" value="1"/>
</dbReference>
<feature type="region of interest" description="Disordered" evidence="6">
    <location>
        <begin position="1"/>
        <end position="44"/>
    </location>
</feature>
<keyword evidence="3 5" id="KW-0863">Zinc-finger</keyword>
<dbReference type="InterPro" id="IPR036236">
    <property type="entry name" value="Znf_C2H2_sf"/>
</dbReference>
<dbReference type="Proteomes" id="UP001460270">
    <property type="component" value="Unassembled WGS sequence"/>
</dbReference>
<sequence>MVDENSPEPVVKCEPKEEFDTAAPDQHQSLWPPPPLSLSLSPPAAASTSAACSYDESSAESTHHQPIAFKSEQSEDMPPYEPTDLPLNALQQFYSQQNGFSVLPSPSHSQDAAFNVNKVCLDAQKLDYSGFRCDQCGKMFTAKWRLLSHQSVHTGARPFACGKCGARFSRRDSCVRHEKKACCKDYLLLIQERAQTMTQMSLNGL</sequence>
<evidence type="ECO:0000259" key="7">
    <source>
        <dbReference type="PROSITE" id="PS50157"/>
    </source>
</evidence>
<keyword evidence="1" id="KW-0479">Metal-binding</keyword>
<dbReference type="Pfam" id="PF00096">
    <property type="entry name" value="zf-C2H2"/>
    <property type="match status" value="1"/>
</dbReference>
<evidence type="ECO:0000256" key="4">
    <source>
        <dbReference type="ARBA" id="ARBA00022833"/>
    </source>
</evidence>
<evidence type="ECO:0000313" key="9">
    <source>
        <dbReference type="Proteomes" id="UP001460270"/>
    </source>
</evidence>
<evidence type="ECO:0000256" key="1">
    <source>
        <dbReference type="ARBA" id="ARBA00022723"/>
    </source>
</evidence>
<dbReference type="PROSITE" id="PS50157">
    <property type="entry name" value="ZINC_FINGER_C2H2_2"/>
    <property type="match status" value="1"/>
</dbReference>
<dbReference type="Gene3D" id="3.30.160.60">
    <property type="entry name" value="Classic Zinc Finger"/>
    <property type="match status" value="2"/>
</dbReference>
<protein>
    <recommendedName>
        <fullName evidence="7">C2H2-type domain-containing protein</fullName>
    </recommendedName>
</protein>
<feature type="domain" description="C2H2-type" evidence="7">
    <location>
        <begin position="131"/>
        <end position="158"/>
    </location>
</feature>
<dbReference type="GO" id="GO:0000981">
    <property type="term" value="F:DNA-binding transcription factor activity, RNA polymerase II-specific"/>
    <property type="evidence" value="ECO:0007669"/>
    <property type="project" value="TreeGrafter"/>
</dbReference>
<organism evidence="8 9">
    <name type="scientific">Mugilogobius chulae</name>
    <name type="common">yellowstripe goby</name>
    <dbReference type="NCBI Taxonomy" id="88201"/>
    <lineage>
        <taxon>Eukaryota</taxon>
        <taxon>Metazoa</taxon>
        <taxon>Chordata</taxon>
        <taxon>Craniata</taxon>
        <taxon>Vertebrata</taxon>
        <taxon>Euteleostomi</taxon>
        <taxon>Actinopterygii</taxon>
        <taxon>Neopterygii</taxon>
        <taxon>Teleostei</taxon>
        <taxon>Neoteleostei</taxon>
        <taxon>Acanthomorphata</taxon>
        <taxon>Gobiaria</taxon>
        <taxon>Gobiiformes</taxon>
        <taxon>Gobioidei</taxon>
        <taxon>Gobiidae</taxon>
        <taxon>Gobionellinae</taxon>
        <taxon>Mugilogobius</taxon>
    </lineage>
</organism>
<dbReference type="AlphaFoldDB" id="A0AAW0PZV7"/>
<evidence type="ECO:0000256" key="3">
    <source>
        <dbReference type="ARBA" id="ARBA00022771"/>
    </source>
</evidence>
<dbReference type="SMART" id="SM00355">
    <property type="entry name" value="ZnF_C2H2"/>
    <property type="match status" value="2"/>
</dbReference>
<keyword evidence="9" id="KW-1185">Reference proteome</keyword>
<dbReference type="PANTHER" id="PTHR23235:SF178">
    <property type="entry name" value="C2H2-TYPE DOMAIN-CONTAINING PROTEIN-RELATED"/>
    <property type="match status" value="1"/>
</dbReference>
<keyword evidence="4" id="KW-0862">Zinc</keyword>
<evidence type="ECO:0000256" key="2">
    <source>
        <dbReference type="ARBA" id="ARBA00022737"/>
    </source>
</evidence>
<dbReference type="GO" id="GO:0000978">
    <property type="term" value="F:RNA polymerase II cis-regulatory region sequence-specific DNA binding"/>
    <property type="evidence" value="ECO:0007669"/>
    <property type="project" value="TreeGrafter"/>
</dbReference>
<dbReference type="InterPro" id="IPR013087">
    <property type="entry name" value="Znf_C2H2_type"/>
</dbReference>
<evidence type="ECO:0000256" key="6">
    <source>
        <dbReference type="SAM" id="MobiDB-lite"/>
    </source>
</evidence>
<evidence type="ECO:0000313" key="8">
    <source>
        <dbReference type="EMBL" id="KAK7944901.1"/>
    </source>
</evidence>
<accession>A0AAW0PZV7</accession>
<gene>
    <name evidence="8" type="ORF">WMY93_000629</name>
</gene>
<comment type="caution">
    <text evidence="8">The sequence shown here is derived from an EMBL/GenBank/DDBJ whole genome shotgun (WGS) entry which is preliminary data.</text>
</comment>
<evidence type="ECO:0000256" key="5">
    <source>
        <dbReference type="PROSITE-ProRule" id="PRU00042"/>
    </source>
</evidence>
<dbReference type="EMBL" id="JBBPFD010000001">
    <property type="protein sequence ID" value="KAK7944901.1"/>
    <property type="molecule type" value="Genomic_DNA"/>
</dbReference>
<name>A0AAW0PZV7_9GOBI</name>
<dbReference type="GO" id="GO:0008270">
    <property type="term" value="F:zinc ion binding"/>
    <property type="evidence" value="ECO:0007669"/>
    <property type="project" value="UniProtKB-KW"/>
</dbReference>
<dbReference type="PANTHER" id="PTHR23235">
    <property type="entry name" value="KRUEPPEL-LIKE TRANSCRIPTION FACTOR"/>
    <property type="match status" value="1"/>
</dbReference>
<keyword evidence="2" id="KW-0677">Repeat</keyword>
<dbReference type="SUPFAM" id="SSF57667">
    <property type="entry name" value="beta-beta-alpha zinc fingers"/>
    <property type="match status" value="1"/>
</dbReference>
<proteinExistence type="predicted"/>